<name>A0A0D3IKC1_EMIH1</name>
<dbReference type="GeneID" id="17257853"/>
<keyword evidence="2" id="KW-1185">Reference proteome</keyword>
<dbReference type="Proteomes" id="UP000013827">
    <property type="component" value="Unassembled WGS sequence"/>
</dbReference>
<dbReference type="PaxDb" id="2903-EOD11706"/>
<dbReference type="RefSeq" id="XP_005764135.1">
    <property type="nucleotide sequence ID" value="XM_005764078.1"/>
</dbReference>
<reference evidence="1" key="2">
    <citation type="submission" date="2024-10" db="UniProtKB">
        <authorList>
            <consortium name="EnsemblProtists"/>
        </authorList>
    </citation>
    <scope>IDENTIFICATION</scope>
</reference>
<dbReference type="HOGENOM" id="CLU_3054377_0_0_1"/>
<reference evidence="2" key="1">
    <citation type="journal article" date="2013" name="Nature">
        <title>Pan genome of the phytoplankton Emiliania underpins its global distribution.</title>
        <authorList>
            <person name="Read B.A."/>
            <person name="Kegel J."/>
            <person name="Klute M.J."/>
            <person name="Kuo A."/>
            <person name="Lefebvre S.C."/>
            <person name="Maumus F."/>
            <person name="Mayer C."/>
            <person name="Miller J."/>
            <person name="Monier A."/>
            <person name="Salamov A."/>
            <person name="Young J."/>
            <person name="Aguilar M."/>
            <person name="Claverie J.M."/>
            <person name="Frickenhaus S."/>
            <person name="Gonzalez K."/>
            <person name="Herman E.K."/>
            <person name="Lin Y.C."/>
            <person name="Napier J."/>
            <person name="Ogata H."/>
            <person name="Sarno A.F."/>
            <person name="Shmutz J."/>
            <person name="Schroeder D."/>
            <person name="de Vargas C."/>
            <person name="Verret F."/>
            <person name="von Dassow P."/>
            <person name="Valentin K."/>
            <person name="Van de Peer Y."/>
            <person name="Wheeler G."/>
            <person name="Dacks J.B."/>
            <person name="Delwiche C.F."/>
            <person name="Dyhrman S.T."/>
            <person name="Glockner G."/>
            <person name="John U."/>
            <person name="Richards T."/>
            <person name="Worden A.Z."/>
            <person name="Zhang X."/>
            <person name="Grigoriev I.V."/>
            <person name="Allen A.E."/>
            <person name="Bidle K."/>
            <person name="Borodovsky M."/>
            <person name="Bowler C."/>
            <person name="Brownlee C."/>
            <person name="Cock J.M."/>
            <person name="Elias M."/>
            <person name="Gladyshev V.N."/>
            <person name="Groth M."/>
            <person name="Guda C."/>
            <person name="Hadaegh A."/>
            <person name="Iglesias-Rodriguez M.D."/>
            <person name="Jenkins J."/>
            <person name="Jones B.M."/>
            <person name="Lawson T."/>
            <person name="Leese F."/>
            <person name="Lindquist E."/>
            <person name="Lobanov A."/>
            <person name="Lomsadze A."/>
            <person name="Malik S.B."/>
            <person name="Marsh M.E."/>
            <person name="Mackinder L."/>
            <person name="Mock T."/>
            <person name="Mueller-Roeber B."/>
            <person name="Pagarete A."/>
            <person name="Parker M."/>
            <person name="Probert I."/>
            <person name="Quesneville H."/>
            <person name="Raines C."/>
            <person name="Rensing S.A."/>
            <person name="Riano-Pachon D.M."/>
            <person name="Richier S."/>
            <person name="Rokitta S."/>
            <person name="Shiraiwa Y."/>
            <person name="Soanes D.M."/>
            <person name="van der Giezen M."/>
            <person name="Wahlund T.M."/>
            <person name="Williams B."/>
            <person name="Wilson W."/>
            <person name="Wolfe G."/>
            <person name="Wurch L.L."/>
        </authorList>
    </citation>
    <scope>NUCLEOTIDE SEQUENCE</scope>
</reference>
<sequence length="54" mass="6093">MKNAHRVLVLGWVFAMKKQKAVSAFAPSPQPAHTTLSDYSIAIKNQLKFILWPL</sequence>
<protein>
    <submittedName>
        <fullName evidence="1">Uncharacterized protein</fullName>
    </submittedName>
</protein>
<organism evidence="1 2">
    <name type="scientific">Emiliania huxleyi (strain CCMP1516)</name>
    <dbReference type="NCBI Taxonomy" id="280463"/>
    <lineage>
        <taxon>Eukaryota</taxon>
        <taxon>Haptista</taxon>
        <taxon>Haptophyta</taxon>
        <taxon>Prymnesiophyceae</taxon>
        <taxon>Isochrysidales</taxon>
        <taxon>Noelaerhabdaceae</taxon>
        <taxon>Emiliania</taxon>
    </lineage>
</organism>
<proteinExistence type="predicted"/>
<accession>A0A0D3IKC1</accession>
<dbReference type="AlphaFoldDB" id="A0A0D3IKC1"/>
<evidence type="ECO:0000313" key="2">
    <source>
        <dbReference type="Proteomes" id="UP000013827"/>
    </source>
</evidence>
<dbReference type="EnsemblProtists" id="EOD11706">
    <property type="protein sequence ID" value="EOD11706"/>
    <property type="gene ID" value="EMIHUDRAFT_247788"/>
</dbReference>
<dbReference type="KEGG" id="ehx:EMIHUDRAFT_247788"/>
<evidence type="ECO:0000313" key="1">
    <source>
        <dbReference type="EnsemblProtists" id="EOD11706"/>
    </source>
</evidence>